<organism evidence="2 3">
    <name type="scientific">Nephila pilipes</name>
    <name type="common">Giant wood spider</name>
    <name type="synonym">Nephila maculata</name>
    <dbReference type="NCBI Taxonomy" id="299642"/>
    <lineage>
        <taxon>Eukaryota</taxon>
        <taxon>Metazoa</taxon>
        <taxon>Ecdysozoa</taxon>
        <taxon>Arthropoda</taxon>
        <taxon>Chelicerata</taxon>
        <taxon>Arachnida</taxon>
        <taxon>Araneae</taxon>
        <taxon>Araneomorphae</taxon>
        <taxon>Entelegynae</taxon>
        <taxon>Araneoidea</taxon>
        <taxon>Nephilidae</taxon>
        <taxon>Nephila</taxon>
    </lineage>
</organism>
<protein>
    <submittedName>
        <fullName evidence="2">DUF4817 domain-containing protein</fullName>
    </submittedName>
</protein>
<feature type="region of interest" description="Disordered" evidence="1">
    <location>
        <begin position="711"/>
        <end position="740"/>
    </location>
</feature>
<accession>A0A8X6Q9N4</accession>
<feature type="compositionally biased region" description="Polar residues" evidence="1">
    <location>
        <begin position="523"/>
        <end position="559"/>
    </location>
</feature>
<feature type="compositionally biased region" description="Low complexity" evidence="1">
    <location>
        <begin position="600"/>
        <end position="618"/>
    </location>
</feature>
<feature type="region of interest" description="Disordered" evidence="1">
    <location>
        <begin position="857"/>
        <end position="896"/>
    </location>
</feature>
<dbReference type="EMBL" id="BMAW01123466">
    <property type="protein sequence ID" value="GFU03369.1"/>
    <property type="molecule type" value="Genomic_DNA"/>
</dbReference>
<feature type="compositionally biased region" description="Basic and acidic residues" evidence="1">
    <location>
        <begin position="657"/>
        <end position="667"/>
    </location>
</feature>
<comment type="caution">
    <text evidence="2">The sequence shown here is derived from an EMBL/GenBank/DDBJ whole genome shotgun (WGS) entry which is preliminary data.</text>
</comment>
<feature type="compositionally biased region" description="Basic and acidic residues" evidence="1">
    <location>
        <begin position="200"/>
        <end position="236"/>
    </location>
</feature>
<feature type="compositionally biased region" description="Basic and acidic residues" evidence="1">
    <location>
        <begin position="509"/>
        <end position="519"/>
    </location>
</feature>
<feature type="compositionally biased region" description="Polar residues" evidence="1">
    <location>
        <begin position="590"/>
        <end position="599"/>
    </location>
</feature>
<feature type="compositionally biased region" description="Basic and acidic residues" evidence="1">
    <location>
        <begin position="362"/>
        <end position="395"/>
    </location>
</feature>
<evidence type="ECO:0000256" key="1">
    <source>
        <dbReference type="SAM" id="MobiDB-lite"/>
    </source>
</evidence>
<dbReference type="AlphaFoldDB" id="A0A8X6Q9N4"/>
<feature type="region of interest" description="Disordered" evidence="1">
    <location>
        <begin position="200"/>
        <end position="252"/>
    </location>
</feature>
<dbReference type="Proteomes" id="UP000887013">
    <property type="component" value="Unassembled WGS sequence"/>
</dbReference>
<feature type="compositionally biased region" description="Polar residues" evidence="1">
    <location>
        <begin position="436"/>
        <end position="447"/>
    </location>
</feature>
<feature type="compositionally biased region" description="Polar residues" evidence="1">
    <location>
        <begin position="455"/>
        <end position="473"/>
    </location>
</feature>
<dbReference type="OrthoDB" id="6436498at2759"/>
<keyword evidence="3" id="KW-1185">Reference proteome</keyword>
<sequence>MAISFPERALVMKLFYENQGNIVSIFHAFRLRKKLLHGPMSPQGVRDMISRFEENGPLCGQYSKRRKSISARVISAVATDVDEKSLTNDHGVIWLIRGTTSQYNKSLNGGREQSIQNSDLNNTREGDFYFEEQRMNGDNVLIGRKIHKTAWSEENKYHNESQSENTKKDAVPNEEWNITNLLKYILSLVYKNEETKEIPPDINHEKLGKARETTKSRHSKEDIKSERNNINKKSNDIQKNSRQKYQNQKPISNYLNTYYQSKDIKWIDSETDDEYSESSSDSAEEDDDMFYKYEDSNFEKQEKTLPYSTTTEDINSFSNSNVGTKDHIKENKNLLKFQCCKNKATKYPIEKRTEKVTLSPIKKKETTENDRKRYRDTKNNDNFHRDTNDEKKGGKGESGQTSKKGKCVKKKNEDSRDNKDEKITVIPNKNPKDETNNVNYEILSHTTKFPKYTESHSNPQNENISETHSQKSAKNLNSDNLKEVTSTIFNYVVTPSPLSYDVLEKTSKIPDGTKSHNEDETQVESPVTTQNTIEDYNSNDKYLGSKNQLNGSILPSNETTYEEKEDNNYSTYEKDRQPQRSGIKPAENPNRATEPNAFTSSEFVSISSSSNLNDNVISTPAPRKSNEEYQSSGFKSHSELSKTKYMMSDDATTPKTRIQDEKPERQQKYLQTSNGYSKFQSTVAYTASENLKGANSLGKKSSNDLNIEQEEGNEKNEMEDSNNPVEINSNNGEEYSELQHGNPNPEFEMNEEQNIYYGIASDNRGNNDHIQNETNDLDLHTLFLGEPDYGFQNQENEMSNEIPEENMGEKDNGMYTSNPLEMNFEDEYYDYIKSSNEFIIHPQSGKNLTEHSIFKKSHSNTEIDPENTARDSTGSTQFPSVNENYKEQGGNYKESPDEFTKAHELFFKQVGDNGANENGGNDETEFENAEASLQLIQQTKSEPKSQEQFGTILEYLYKYSNNSFIRSLKNQSSDSLK</sequence>
<reference evidence="2" key="1">
    <citation type="submission" date="2020-08" db="EMBL/GenBank/DDBJ databases">
        <title>Multicomponent nature underlies the extraordinary mechanical properties of spider dragline silk.</title>
        <authorList>
            <person name="Kono N."/>
            <person name="Nakamura H."/>
            <person name="Mori M."/>
            <person name="Yoshida Y."/>
            <person name="Ohtoshi R."/>
            <person name="Malay A.D."/>
            <person name="Moran D.A.P."/>
            <person name="Tomita M."/>
            <person name="Numata K."/>
            <person name="Arakawa K."/>
        </authorList>
    </citation>
    <scope>NUCLEOTIDE SEQUENCE</scope>
</reference>
<evidence type="ECO:0000313" key="2">
    <source>
        <dbReference type="EMBL" id="GFU03369.1"/>
    </source>
</evidence>
<evidence type="ECO:0000313" key="3">
    <source>
        <dbReference type="Proteomes" id="UP000887013"/>
    </source>
</evidence>
<feature type="region of interest" description="Disordered" evidence="1">
    <location>
        <begin position="358"/>
        <end position="473"/>
    </location>
</feature>
<feature type="compositionally biased region" description="Basic and acidic residues" evidence="1">
    <location>
        <begin position="410"/>
        <end position="423"/>
    </location>
</feature>
<feature type="region of interest" description="Disordered" evidence="1">
    <location>
        <begin position="911"/>
        <end position="930"/>
    </location>
</feature>
<name>A0A8X6Q9N4_NEPPI</name>
<feature type="compositionally biased region" description="Polar residues" evidence="1">
    <location>
        <begin position="870"/>
        <end position="883"/>
    </location>
</feature>
<feature type="region of interest" description="Disordered" evidence="1">
    <location>
        <begin position="509"/>
        <end position="674"/>
    </location>
</feature>
<proteinExistence type="predicted"/>
<feature type="compositionally biased region" description="Polar residues" evidence="1">
    <location>
        <begin position="237"/>
        <end position="252"/>
    </location>
</feature>
<gene>
    <name evidence="2" type="primary">AVEN_174691_1</name>
    <name evidence="2" type="ORF">NPIL_632851</name>
</gene>
<feature type="compositionally biased region" description="Polar residues" evidence="1">
    <location>
        <begin position="721"/>
        <end position="733"/>
    </location>
</feature>